<evidence type="ECO:0000313" key="1">
    <source>
        <dbReference type="EMBL" id="PSB26189.1"/>
    </source>
</evidence>
<comment type="caution">
    <text evidence="1">The sequence shown here is derived from an EMBL/GenBank/DDBJ whole genome shotgun (WGS) entry which is preliminary data.</text>
</comment>
<dbReference type="RefSeq" id="WP_106258149.1">
    <property type="nucleotide sequence ID" value="NZ_CAWNSW010000045.1"/>
</dbReference>
<reference evidence="1 2" key="2">
    <citation type="submission" date="2018-03" db="EMBL/GenBank/DDBJ databases">
        <title>The ancient ancestry and fast evolution of plastids.</title>
        <authorList>
            <person name="Moore K.R."/>
            <person name="Magnabosco C."/>
            <person name="Momper L."/>
            <person name="Gold D.A."/>
            <person name="Bosak T."/>
            <person name="Fournier G.P."/>
        </authorList>
    </citation>
    <scope>NUCLEOTIDE SEQUENCE [LARGE SCALE GENOMIC DNA]</scope>
    <source>
        <strain evidence="1 2">ULC18</strain>
    </source>
</reference>
<dbReference type="AlphaFoldDB" id="A0A2T1E0F2"/>
<dbReference type="Proteomes" id="UP000239576">
    <property type="component" value="Unassembled WGS sequence"/>
</dbReference>
<dbReference type="EMBL" id="PVWK01000111">
    <property type="protein sequence ID" value="PSB26189.1"/>
    <property type="molecule type" value="Genomic_DNA"/>
</dbReference>
<keyword evidence="2" id="KW-1185">Reference proteome</keyword>
<evidence type="ECO:0000313" key="2">
    <source>
        <dbReference type="Proteomes" id="UP000239576"/>
    </source>
</evidence>
<proteinExistence type="predicted"/>
<protein>
    <submittedName>
        <fullName evidence="1">Uncharacterized protein</fullName>
    </submittedName>
</protein>
<organism evidence="1 2">
    <name type="scientific">Stenomitos frigidus ULC18</name>
    <dbReference type="NCBI Taxonomy" id="2107698"/>
    <lineage>
        <taxon>Bacteria</taxon>
        <taxon>Bacillati</taxon>
        <taxon>Cyanobacteriota</taxon>
        <taxon>Cyanophyceae</taxon>
        <taxon>Leptolyngbyales</taxon>
        <taxon>Leptolyngbyaceae</taxon>
        <taxon>Stenomitos</taxon>
    </lineage>
</organism>
<name>A0A2T1E0F2_9CYAN</name>
<reference evidence="2" key="1">
    <citation type="submission" date="2018-02" db="EMBL/GenBank/DDBJ databases">
        <authorList>
            <person name="Moore K."/>
            <person name="Momper L."/>
        </authorList>
    </citation>
    <scope>NUCLEOTIDE SEQUENCE [LARGE SCALE GENOMIC DNA]</scope>
    <source>
        <strain evidence="2">ULC18</strain>
    </source>
</reference>
<sequence>MPDLNARIVVADARVAAVDRRLGLLKIRLYYQVGDAPLQEIEVFSHNYKGWGPDQWRDGSGSGPQVERHSLTVNRLQWQTITSQPGQYFIRQNDGTALQACLTERQIGQTADTVAVIDLKTVSEVKTYL</sequence>
<gene>
    <name evidence="1" type="ORF">C7B82_20430</name>
</gene>
<accession>A0A2T1E0F2</accession>